<dbReference type="Proteomes" id="UP000003639">
    <property type="component" value="Unassembled WGS sequence"/>
</dbReference>
<accession>A6NYX8</accession>
<keyword evidence="2" id="KW-1185">Reference proteome</keyword>
<reference evidence="1 2" key="2">
    <citation type="submission" date="2007-06" db="EMBL/GenBank/DDBJ databases">
        <title>Draft genome sequence of Pseudoflavonifractor capillosus ATCC 29799.</title>
        <authorList>
            <person name="Sudarsanam P."/>
            <person name="Ley R."/>
            <person name="Guruge J."/>
            <person name="Turnbaugh P.J."/>
            <person name="Mahowald M."/>
            <person name="Liep D."/>
            <person name="Gordon J."/>
        </authorList>
    </citation>
    <scope>NUCLEOTIDE SEQUENCE [LARGE SCALE GENOMIC DNA]</scope>
    <source>
        <strain evidence="1 2">ATCC 29799</strain>
    </source>
</reference>
<organism evidence="1 2">
    <name type="scientific">Pseudoflavonifractor capillosus ATCC 29799</name>
    <dbReference type="NCBI Taxonomy" id="411467"/>
    <lineage>
        <taxon>Bacteria</taxon>
        <taxon>Bacillati</taxon>
        <taxon>Bacillota</taxon>
        <taxon>Clostridia</taxon>
        <taxon>Eubacteriales</taxon>
        <taxon>Oscillospiraceae</taxon>
        <taxon>Pseudoflavonifractor</taxon>
    </lineage>
</organism>
<sequence>MLFLSFLDYIYLAISWDESWGGISSGAAQKRSSFMMTASLTASFLKNTRLMAEEFAAASS</sequence>
<name>A6NYX8_9FIRM</name>
<dbReference type="AlphaFoldDB" id="A6NYX8"/>
<evidence type="ECO:0000313" key="1">
    <source>
        <dbReference type="EMBL" id="EDM98627.1"/>
    </source>
</evidence>
<dbReference type="EMBL" id="AAXG02000032">
    <property type="protein sequence ID" value="EDM98627.1"/>
    <property type="molecule type" value="Genomic_DNA"/>
</dbReference>
<protein>
    <submittedName>
        <fullName evidence="1">Uncharacterized protein</fullName>
    </submittedName>
</protein>
<gene>
    <name evidence="1" type="ORF">BACCAP_03429</name>
</gene>
<comment type="caution">
    <text evidence="1">The sequence shown here is derived from an EMBL/GenBank/DDBJ whole genome shotgun (WGS) entry which is preliminary data.</text>
</comment>
<evidence type="ECO:0000313" key="2">
    <source>
        <dbReference type="Proteomes" id="UP000003639"/>
    </source>
</evidence>
<reference evidence="1 2" key="1">
    <citation type="submission" date="2007-04" db="EMBL/GenBank/DDBJ databases">
        <authorList>
            <person name="Fulton L."/>
            <person name="Clifton S."/>
            <person name="Fulton B."/>
            <person name="Xu J."/>
            <person name="Minx P."/>
            <person name="Pepin K.H."/>
            <person name="Johnson M."/>
            <person name="Thiruvilangam P."/>
            <person name="Bhonagiri V."/>
            <person name="Nash W.E."/>
            <person name="Mardis E.R."/>
            <person name="Wilson R.K."/>
        </authorList>
    </citation>
    <scope>NUCLEOTIDE SEQUENCE [LARGE SCALE GENOMIC DNA]</scope>
    <source>
        <strain evidence="1 2">ATCC 29799</strain>
    </source>
</reference>
<proteinExistence type="predicted"/>